<gene>
    <name evidence="16" type="ORF">L211DRAFT_867922</name>
</gene>
<dbReference type="GO" id="GO:0006281">
    <property type="term" value="P:DNA repair"/>
    <property type="evidence" value="ECO:0007669"/>
    <property type="project" value="TreeGrafter"/>
</dbReference>
<dbReference type="SUPFAM" id="SSF57850">
    <property type="entry name" value="RING/U-box"/>
    <property type="match status" value="1"/>
</dbReference>
<dbReference type="GO" id="GO:0005524">
    <property type="term" value="F:ATP binding"/>
    <property type="evidence" value="ECO:0007669"/>
    <property type="project" value="UniProtKB-KW"/>
</dbReference>
<dbReference type="Pfam" id="PF00176">
    <property type="entry name" value="SNF2-rel_dom"/>
    <property type="match status" value="1"/>
</dbReference>
<dbReference type="GO" id="GO:0016818">
    <property type="term" value="F:hydrolase activity, acting on acid anhydrides, in phosphorus-containing anhydrides"/>
    <property type="evidence" value="ECO:0007669"/>
    <property type="project" value="InterPro"/>
</dbReference>
<dbReference type="GO" id="GO:0008270">
    <property type="term" value="F:zinc ion binding"/>
    <property type="evidence" value="ECO:0007669"/>
    <property type="project" value="UniProtKB-KW"/>
</dbReference>
<keyword evidence="4" id="KW-0547">Nucleotide-binding</keyword>
<feature type="compositionally biased region" description="Polar residues" evidence="12">
    <location>
        <begin position="20"/>
        <end position="59"/>
    </location>
</feature>
<dbReference type="AlphaFoldDB" id="A0A3N4LP57"/>
<evidence type="ECO:0000256" key="8">
    <source>
        <dbReference type="ARBA" id="ARBA00022833"/>
    </source>
</evidence>
<dbReference type="GO" id="GO:0005634">
    <property type="term" value="C:nucleus"/>
    <property type="evidence" value="ECO:0007669"/>
    <property type="project" value="UniProtKB-SubCell"/>
</dbReference>
<dbReference type="Pfam" id="PF08797">
    <property type="entry name" value="HIRAN"/>
    <property type="match status" value="1"/>
</dbReference>
<dbReference type="OrthoDB" id="448448at2759"/>
<dbReference type="Gene3D" id="3.40.50.300">
    <property type="entry name" value="P-loop containing nucleotide triphosphate hydrolases"/>
    <property type="match status" value="1"/>
</dbReference>
<dbReference type="Pfam" id="PF13639">
    <property type="entry name" value="zf-RING_2"/>
    <property type="match status" value="1"/>
</dbReference>
<keyword evidence="9" id="KW-0067">ATP-binding</keyword>
<dbReference type="InterPro" id="IPR000330">
    <property type="entry name" value="SNF2_N"/>
</dbReference>
<dbReference type="Gene3D" id="3.30.40.10">
    <property type="entry name" value="Zinc/RING finger domain, C3HC4 (zinc finger)"/>
    <property type="match status" value="1"/>
</dbReference>
<keyword evidence="10" id="KW-0539">Nucleus</keyword>
<keyword evidence="6" id="KW-0378">Hydrolase</keyword>
<dbReference type="PROSITE" id="PS51192">
    <property type="entry name" value="HELICASE_ATP_BIND_1"/>
    <property type="match status" value="1"/>
</dbReference>
<evidence type="ECO:0000256" key="4">
    <source>
        <dbReference type="ARBA" id="ARBA00022741"/>
    </source>
</evidence>
<dbReference type="STRING" id="1051890.A0A3N4LP57"/>
<reference evidence="16 17" key="1">
    <citation type="journal article" date="2018" name="Nat. Ecol. Evol.">
        <title>Pezizomycetes genomes reveal the molecular basis of ectomycorrhizal truffle lifestyle.</title>
        <authorList>
            <person name="Murat C."/>
            <person name="Payen T."/>
            <person name="Noel B."/>
            <person name="Kuo A."/>
            <person name="Morin E."/>
            <person name="Chen J."/>
            <person name="Kohler A."/>
            <person name="Krizsan K."/>
            <person name="Balestrini R."/>
            <person name="Da Silva C."/>
            <person name="Montanini B."/>
            <person name="Hainaut M."/>
            <person name="Levati E."/>
            <person name="Barry K.W."/>
            <person name="Belfiori B."/>
            <person name="Cichocki N."/>
            <person name="Clum A."/>
            <person name="Dockter R.B."/>
            <person name="Fauchery L."/>
            <person name="Guy J."/>
            <person name="Iotti M."/>
            <person name="Le Tacon F."/>
            <person name="Lindquist E.A."/>
            <person name="Lipzen A."/>
            <person name="Malagnac F."/>
            <person name="Mello A."/>
            <person name="Molinier V."/>
            <person name="Miyauchi S."/>
            <person name="Poulain J."/>
            <person name="Riccioni C."/>
            <person name="Rubini A."/>
            <person name="Sitrit Y."/>
            <person name="Splivallo R."/>
            <person name="Traeger S."/>
            <person name="Wang M."/>
            <person name="Zifcakova L."/>
            <person name="Wipf D."/>
            <person name="Zambonelli A."/>
            <person name="Paolocci F."/>
            <person name="Nowrousian M."/>
            <person name="Ottonello S."/>
            <person name="Baldrian P."/>
            <person name="Spatafora J.W."/>
            <person name="Henrissat B."/>
            <person name="Nagy L.G."/>
            <person name="Aury J.M."/>
            <person name="Wincker P."/>
            <person name="Grigoriev I.V."/>
            <person name="Bonfante P."/>
            <person name="Martin F.M."/>
        </authorList>
    </citation>
    <scope>NUCLEOTIDE SEQUENCE [LARGE SCALE GENOMIC DNA]</scope>
    <source>
        <strain evidence="16 17">ATCC MYA-4762</strain>
    </source>
</reference>
<dbReference type="GO" id="GO:0003676">
    <property type="term" value="F:nucleic acid binding"/>
    <property type="evidence" value="ECO:0007669"/>
    <property type="project" value="InterPro"/>
</dbReference>
<dbReference type="SMART" id="SM00487">
    <property type="entry name" value="DEXDc"/>
    <property type="match status" value="1"/>
</dbReference>
<dbReference type="EMBL" id="ML121541">
    <property type="protein sequence ID" value="RPB24596.1"/>
    <property type="molecule type" value="Genomic_DNA"/>
</dbReference>
<sequence length="1065" mass="118711">MKKGKMPALAPRALPWLPPQRTNTISTLTGRTNGASINNKRPSSAYTQGSSQNPISLTSPSPPESDNDETATSSGKRRKTTKKLSVLAPLIPLGLHAAGLHPTDFSAEYFNLADLEGDDALAQEVVDLTQLDDKEESVWIGAFGVNAVGIRYYSGIATPGEQVLLKREPYNKDDRNAIQVLSVVRAQIGHLPKIMAAKLSPMMDARKIHLEAAVKAEKTQFELPLMVDVYACTEDELDQDRTINELARAGIYFTPESNRRRMEIRTSSRQKRAEEARILADKRLGANLGPIFKSSQRPGAFLAPFGSQAQATYGYQNTWSSQPPPVQNFMEPWKLQDLVNESQRIAARDLGNVVEKFGISEADLEKMPKRAQPQGLSIELLPYQLQGLHWLLQHENPMLPANADEIVQFWKRSAVHVGWYINTATKFSQKEPPHLASGGILADDMGLGKTVQMISLILADSEEVGQKISAESGTLIVAPLSVMSNWEQQMQSHIKPENALKVHRYHGSGKGKKLELNNFDVVITSYGTLTSEFDAFTKNKSSSIYNKKWRRIILDEAHHIRNPNTKASLASVQVPARSRWALTGTPIVNSLKDLYSLIKFLGFSGGLAEFHIFSRLFIRPLNDGDAEGTARLQTVMASICLRRKKDMRFVNLDIPELKEYVHKVKFTEEEMAKYTILESEAKGLLEHYELTKGANNAARNAVRPRPLALMPGDNQEVPAEEEKRSGNAYNNLLERLLRMRQMCNHPELCGTARIQAIESRLAEIASAGMSDEMRRLLQEMLQLAIDSQDDCPICLDTLHSPRITVCKHIFGLECISRVVEAQHKCPMCRTDLPNITSANLVEPFPDIKATQLQALEDGTILPPSSSKIDALVKILQATRENDPTSKTIVFSQWTKYLDLVGPHLTFTNFRFCRIDGTMSVQNRDKAIARLSLPDDHPDAVDVMLASLGVASVGLNLVAANQVVLADSWWAPAIEDQAVDRVHRLGQKRETTVWRLVVEDSIEQRVLQVQENKRKLVGQAFKDDEDVEDGLVDGKKQRRRRGKGRETRLADLQMLLRGAPAPATAQ</sequence>
<protein>
    <recommendedName>
        <fullName evidence="18">SNF2 family helicase</fullName>
    </recommendedName>
</protein>
<evidence type="ECO:0000256" key="11">
    <source>
        <dbReference type="PROSITE-ProRule" id="PRU00175"/>
    </source>
</evidence>
<dbReference type="PROSITE" id="PS51194">
    <property type="entry name" value="HELICASE_CTER"/>
    <property type="match status" value="1"/>
</dbReference>
<dbReference type="Proteomes" id="UP000267821">
    <property type="component" value="Unassembled WGS sequence"/>
</dbReference>
<keyword evidence="8" id="KW-0862">Zinc</keyword>
<evidence type="ECO:0000256" key="7">
    <source>
        <dbReference type="ARBA" id="ARBA00022806"/>
    </source>
</evidence>
<feature type="domain" description="Helicase C-terminal" evidence="15">
    <location>
        <begin position="867"/>
        <end position="1027"/>
    </location>
</feature>
<keyword evidence="5 11" id="KW-0863">Zinc-finger</keyword>
<dbReference type="PANTHER" id="PTHR45626:SF11">
    <property type="entry name" value="FAMILY HELICASE, PUTATIVE (AFU_ORTHOLOGUE AFUA_5G06590)-RELATED"/>
    <property type="match status" value="1"/>
</dbReference>
<dbReference type="InterPro" id="IPR001841">
    <property type="entry name" value="Znf_RING"/>
</dbReference>
<dbReference type="InterPro" id="IPR049730">
    <property type="entry name" value="SNF2/RAD54-like_C"/>
</dbReference>
<keyword evidence="7" id="KW-0347">Helicase</keyword>
<evidence type="ECO:0000256" key="3">
    <source>
        <dbReference type="ARBA" id="ARBA00022723"/>
    </source>
</evidence>
<dbReference type="SUPFAM" id="SSF52540">
    <property type="entry name" value="P-loop containing nucleoside triphosphate hydrolases"/>
    <property type="match status" value="2"/>
</dbReference>
<evidence type="ECO:0000259" key="15">
    <source>
        <dbReference type="PROSITE" id="PS51194"/>
    </source>
</evidence>
<evidence type="ECO:0000313" key="16">
    <source>
        <dbReference type="EMBL" id="RPB24596.1"/>
    </source>
</evidence>
<evidence type="ECO:0000256" key="12">
    <source>
        <dbReference type="SAM" id="MobiDB-lite"/>
    </source>
</evidence>
<feature type="region of interest" description="Disordered" evidence="12">
    <location>
        <begin position="1"/>
        <end position="80"/>
    </location>
</feature>
<dbReference type="InterPro" id="IPR001650">
    <property type="entry name" value="Helicase_C-like"/>
</dbReference>
<comment type="subcellular location">
    <subcellularLocation>
        <location evidence="1">Nucleus</location>
    </subcellularLocation>
</comment>
<evidence type="ECO:0000256" key="10">
    <source>
        <dbReference type="ARBA" id="ARBA00023242"/>
    </source>
</evidence>
<accession>A0A3N4LP57</accession>
<dbReference type="InterPro" id="IPR027417">
    <property type="entry name" value="P-loop_NTPase"/>
</dbReference>
<dbReference type="GO" id="GO:0004386">
    <property type="term" value="F:helicase activity"/>
    <property type="evidence" value="ECO:0007669"/>
    <property type="project" value="UniProtKB-KW"/>
</dbReference>
<dbReference type="InParanoid" id="A0A3N4LP57"/>
<evidence type="ECO:0000256" key="9">
    <source>
        <dbReference type="ARBA" id="ARBA00022840"/>
    </source>
</evidence>
<dbReference type="InterPro" id="IPR050628">
    <property type="entry name" value="SNF2_RAD54_helicase_TF"/>
</dbReference>
<name>A0A3N4LP57_9PEZI</name>
<organism evidence="16 17">
    <name type="scientific">Terfezia boudieri ATCC MYA-4762</name>
    <dbReference type="NCBI Taxonomy" id="1051890"/>
    <lineage>
        <taxon>Eukaryota</taxon>
        <taxon>Fungi</taxon>
        <taxon>Dikarya</taxon>
        <taxon>Ascomycota</taxon>
        <taxon>Pezizomycotina</taxon>
        <taxon>Pezizomycetes</taxon>
        <taxon>Pezizales</taxon>
        <taxon>Pezizaceae</taxon>
        <taxon>Terfezia</taxon>
    </lineage>
</organism>
<evidence type="ECO:0000256" key="6">
    <source>
        <dbReference type="ARBA" id="ARBA00022801"/>
    </source>
</evidence>
<comment type="similarity">
    <text evidence="2">Belongs to the SNF2/RAD54 helicase family.</text>
</comment>
<evidence type="ECO:0000256" key="5">
    <source>
        <dbReference type="ARBA" id="ARBA00022771"/>
    </source>
</evidence>
<dbReference type="Gene3D" id="3.40.50.10810">
    <property type="entry name" value="Tandem AAA-ATPase domain"/>
    <property type="match status" value="1"/>
</dbReference>
<keyword evidence="17" id="KW-1185">Reference proteome</keyword>
<dbReference type="PROSITE" id="PS50089">
    <property type="entry name" value="ZF_RING_2"/>
    <property type="match status" value="1"/>
</dbReference>
<dbReference type="CDD" id="cd18793">
    <property type="entry name" value="SF2_C_SNF"/>
    <property type="match status" value="1"/>
</dbReference>
<dbReference type="InterPro" id="IPR013083">
    <property type="entry name" value="Znf_RING/FYVE/PHD"/>
</dbReference>
<dbReference type="GO" id="GO:0008094">
    <property type="term" value="F:ATP-dependent activity, acting on DNA"/>
    <property type="evidence" value="ECO:0007669"/>
    <property type="project" value="TreeGrafter"/>
</dbReference>
<dbReference type="PANTHER" id="PTHR45626">
    <property type="entry name" value="TRANSCRIPTION TERMINATION FACTOR 2-RELATED"/>
    <property type="match status" value="1"/>
</dbReference>
<proteinExistence type="inferred from homology"/>
<evidence type="ECO:0000259" key="14">
    <source>
        <dbReference type="PROSITE" id="PS51192"/>
    </source>
</evidence>
<dbReference type="Pfam" id="PF00271">
    <property type="entry name" value="Helicase_C"/>
    <property type="match status" value="1"/>
</dbReference>
<dbReference type="InterPro" id="IPR038718">
    <property type="entry name" value="SNF2-like_sf"/>
</dbReference>
<dbReference type="Gene3D" id="3.30.70.2330">
    <property type="match status" value="1"/>
</dbReference>
<keyword evidence="3" id="KW-0479">Metal-binding</keyword>
<evidence type="ECO:0008006" key="18">
    <source>
        <dbReference type="Google" id="ProtNLM"/>
    </source>
</evidence>
<dbReference type="InterPro" id="IPR014905">
    <property type="entry name" value="HIRAN"/>
</dbReference>
<evidence type="ECO:0000313" key="17">
    <source>
        <dbReference type="Proteomes" id="UP000267821"/>
    </source>
</evidence>
<dbReference type="SMART" id="SM00184">
    <property type="entry name" value="RING"/>
    <property type="match status" value="1"/>
</dbReference>
<evidence type="ECO:0000256" key="1">
    <source>
        <dbReference type="ARBA" id="ARBA00004123"/>
    </source>
</evidence>
<feature type="domain" description="RING-type" evidence="13">
    <location>
        <begin position="791"/>
        <end position="829"/>
    </location>
</feature>
<dbReference type="SMART" id="SM00910">
    <property type="entry name" value="HIRAN"/>
    <property type="match status" value="1"/>
</dbReference>
<evidence type="ECO:0000259" key="13">
    <source>
        <dbReference type="PROSITE" id="PS50089"/>
    </source>
</evidence>
<dbReference type="SMART" id="SM00490">
    <property type="entry name" value="HELICc"/>
    <property type="match status" value="1"/>
</dbReference>
<feature type="domain" description="Helicase ATP-binding" evidence="14">
    <location>
        <begin position="430"/>
        <end position="604"/>
    </location>
</feature>
<dbReference type="InterPro" id="IPR014001">
    <property type="entry name" value="Helicase_ATP-bd"/>
</dbReference>
<evidence type="ECO:0000256" key="2">
    <source>
        <dbReference type="ARBA" id="ARBA00007025"/>
    </source>
</evidence>